<proteinExistence type="predicted"/>
<dbReference type="PANTHER" id="PTHR33434">
    <property type="entry name" value="DEGV DOMAIN-CONTAINING PROTEIN DR_1986-RELATED"/>
    <property type="match status" value="1"/>
</dbReference>
<dbReference type="SUPFAM" id="SSF82549">
    <property type="entry name" value="DAK1/DegV-like"/>
    <property type="match status" value="1"/>
</dbReference>
<dbReference type="EMBL" id="JACHHD010000018">
    <property type="protein sequence ID" value="MBB5185557.1"/>
    <property type="molecule type" value="Genomic_DNA"/>
</dbReference>
<name>A0A7W8G008_9FIRM</name>
<dbReference type="PANTHER" id="PTHR33434:SF2">
    <property type="entry name" value="FATTY ACID-BINDING PROTEIN TM_1468"/>
    <property type="match status" value="1"/>
</dbReference>
<dbReference type="InterPro" id="IPR003797">
    <property type="entry name" value="DegV"/>
</dbReference>
<keyword evidence="1" id="KW-0446">Lipid-binding</keyword>
<dbReference type="NCBIfam" id="TIGR00762">
    <property type="entry name" value="DegV"/>
    <property type="match status" value="1"/>
</dbReference>
<organism evidence="2 3">
    <name type="scientific">Faecalicoccus acidiformans</name>
    <dbReference type="NCBI Taxonomy" id="915173"/>
    <lineage>
        <taxon>Bacteria</taxon>
        <taxon>Bacillati</taxon>
        <taxon>Bacillota</taxon>
        <taxon>Erysipelotrichia</taxon>
        <taxon>Erysipelotrichales</taxon>
        <taxon>Erysipelotrichaceae</taxon>
        <taxon>Faecalicoccus</taxon>
    </lineage>
</organism>
<sequence>MNKIALMVDSSADITKEEAQELGIFVLRMPVIIDGKEYIESETITDEEVVDALQQHKSVKTAQPIIGDMIQMWDRLLEEYDEVFYLPLTSALSGTNKTALNLAKEEYAGKVTVVKSEFVCYPTIRVMEMAKGMFDKGYTTAQVKEKIEKEGELMAVLIPENLETLKAGGRISPAVASLAGLLKIVPLLNICHGSIDLQDKVRTLKKAYQRGVEVVTQGVDPEDYEWMVIDAFDKEKSEMCKEMLEKAVGQPVSQHAFKTVILSHVGKGTIGFGRIKKIRY</sequence>
<dbReference type="Gene3D" id="3.30.1180.10">
    <property type="match status" value="1"/>
</dbReference>
<protein>
    <submittedName>
        <fullName evidence="2">DegV family protein with EDD domain</fullName>
    </submittedName>
</protein>
<evidence type="ECO:0000313" key="2">
    <source>
        <dbReference type="EMBL" id="MBB5185557.1"/>
    </source>
</evidence>
<reference evidence="2 3" key="1">
    <citation type="submission" date="2020-08" db="EMBL/GenBank/DDBJ databases">
        <title>Genomic Encyclopedia of Type Strains, Phase IV (KMG-IV): sequencing the most valuable type-strain genomes for metagenomic binning, comparative biology and taxonomic classification.</title>
        <authorList>
            <person name="Goeker M."/>
        </authorList>
    </citation>
    <scope>NUCLEOTIDE SEQUENCE [LARGE SCALE GENOMIC DNA]</scope>
    <source>
        <strain evidence="2 3">DSM 26963</strain>
    </source>
</reference>
<evidence type="ECO:0000313" key="3">
    <source>
        <dbReference type="Proteomes" id="UP000521313"/>
    </source>
</evidence>
<dbReference type="RefSeq" id="WP_183376627.1">
    <property type="nucleotide sequence ID" value="NZ_JACHHD010000018.1"/>
</dbReference>
<dbReference type="Gene3D" id="3.40.50.10170">
    <property type="match status" value="1"/>
</dbReference>
<dbReference type="PROSITE" id="PS51482">
    <property type="entry name" value="DEGV"/>
    <property type="match status" value="1"/>
</dbReference>
<accession>A0A7W8G008</accession>
<dbReference type="InterPro" id="IPR043168">
    <property type="entry name" value="DegV_C"/>
</dbReference>
<evidence type="ECO:0000256" key="1">
    <source>
        <dbReference type="ARBA" id="ARBA00023121"/>
    </source>
</evidence>
<gene>
    <name evidence="2" type="ORF">HNQ43_001629</name>
</gene>
<comment type="caution">
    <text evidence="2">The sequence shown here is derived from an EMBL/GenBank/DDBJ whole genome shotgun (WGS) entry which is preliminary data.</text>
</comment>
<dbReference type="GO" id="GO:0008289">
    <property type="term" value="F:lipid binding"/>
    <property type="evidence" value="ECO:0007669"/>
    <property type="project" value="UniProtKB-KW"/>
</dbReference>
<dbReference type="InterPro" id="IPR050270">
    <property type="entry name" value="DegV_domain_contain"/>
</dbReference>
<dbReference type="AlphaFoldDB" id="A0A7W8G008"/>
<dbReference type="Pfam" id="PF02645">
    <property type="entry name" value="DegV"/>
    <property type="match status" value="1"/>
</dbReference>
<dbReference type="Proteomes" id="UP000521313">
    <property type="component" value="Unassembled WGS sequence"/>
</dbReference>